<proteinExistence type="inferred from homology"/>
<organism evidence="8 9">
    <name type="scientific">Tegillarca granosa</name>
    <name type="common">Malaysian cockle</name>
    <name type="synonym">Anadara granosa</name>
    <dbReference type="NCBI Taxonomy" id="220873"/>
    <lineage>
        <taxon>Eukaryota</taxon>
        <taxon>Metazoa</taxon>
        <taxon>Spiralia</taxon>
        <taxon>Lophotrochozoa</taxon>
        <taxon>Mollusca</taxon>
        <taxon>Bivalvia</taxon>
        <taxon>Autobranchia</taxon>
        <taxon>Pteriomorphia</taxon>
        <taxon>Arcoida</taxon>
        <taxon>Arcoidea</taxon>
        <taxon>Arcidae</taxon>
        <taxon>Tegillarca</taxon>
    </lineage>
</organism>
<name>A0ABQ9EF34_TEGGR</name>
<keyword evidence="6" id="KW-0342">GTP-binding</keyword>
<accession>A0ABQ9EF34</accession>
<dbReference type="InterPro" id="IPR027417">
    <property type="entry name" value="P-loop_NTPase"/>
</dbReference>
<keyword evidence="3" id="KW-0547">Nucleotide-binding</keyword>
<dbReference type="PANTHER" id="PTHR43721:SF2">
    <property type="entry name" value="ELONGATION FACTOR TU, MITOCHONDRIAL"/>
    <property type="match status" value="1"/>
</dbReference>
<keyword evidence="5" id="KW-0648">Protein biosynthesis</keyword>
<dbReference type="InterPro" id="IPR041709">
    <property type="entry name" value="EF-Tu_GTP-bd"/>
</dbReference>
<evidence type="ECO:0000256" key="4">
    <source>
        <dbReference type="ARBA" id="ARBA00022768"/>
    </source>
</evidence>
<dbReference type="InterPro" id="IPR050055">
    <property type="entry name" value="EF-Tu_GTPase"/>
</dbReference>
<dbReference type="Pfam" id="PF03143">
    <property type="entry name" value="GTP_EFTU_D3"/>
    <property type="match status" value="1"/>
</dbReference>
<comment type="caution">
    <text evidence="8">The sequence shown here is derived from an EMBL/GenBank/DDBJ whole genome shotgun (WGS) entry which is preliminary data.</text>
</comment>
<dbReference type="NCBIfam" id="NF009373">
    <property type="entry name" value="PRK12736.1"/>
    <property type="match status" value="1"/>
</dbReference>
<dbReference type="EMBL" id="JARBDR010000903">
    <property type="protein sequence ID" value="KAJ8303909.1"/>
    <property type="molecule type" value="Genomic_DNA"/>
</dbReference>
<evidence type="ECO:0000259" key="7">
    <source>
        <dbReference type="PROSITE" id="PS51722"/>
    </source>
</evidence>
<dbReference type="SUPFAM" id="SSF50465">
    <property type="entry name" value="EF-Tu/eEF-1alpha/eIF2-gamma C-terminal domain"/>
    <property type="match status" value="1"/>
</dbReference>
<evidence type="ECO:0000256" key="2">
    <source>
        <dbReference type="ARBA" id="ARBA00011986"/>
    </source>
</evidence>
<dbReference type="InterPro" id="IPR031157">
    <property type="entry name" value="G_TR_CS"/>
</dbReference>
<keyword evidence="9" id="KW-1185">Reference proteome</keyword>
<dbReference type="SUPFAM" id="SSF52540">
    <property type="entry name" value="P-loop containing nucleoside triphosphate hydrolases"/>
    <property type="match status" value="1"/>
</dbReference>
<feature type="domain" description="Tr-type G" evidence="7">
    <location>
        <begin position="44"/>
        <end position="239"/>
    </location>
</feature>
<protein>
    <recommendedName>
        <fullName evidence="2">protein-synthesizing GTPase</fullName>
        <ecNumber evidence="2">3.6.5.3</ecNumber>
    </recommendedName>
</protein>
<evidence type="ECO:0000313" key="9">
    <source>
        <dbReference type="Proteomes" id="UP001217089"/>
    </source>
</evidence>
<comment type="similarity">
    <text evidence="1">Belongs to the TRAFAC class translation factor GTPase superfamily. Classic translation factor GTPase family. EF-Tu/EF-1A subfamily.</text>
</comment>
<dbReference type="CDD" id="cd01884">
    <property type="entry name" value="EF_Tu"/>
    <property type="match status" value="1"/>
</dbReference>
<dbReference type="EC" id="3.6.5.3" evidence="2"/>
<evidence type="ECO:0000256" key="5">
    <source>
        <dbReference type="ARBA" id="ARBA00022917"/>
    </source>
</evidence>
<dbReference type="InterPro" id="IPR004161">
    <property type="entry name" value="EFTu-like_2"/>
</dbReference>
<evidence type="ECO:0000256" key="6">
    <source>
        <dbReference type="ARBA" id="ARBA00023134"/>
    </source>
</evidence>
<dbReference type="InterPro" id="IPR009001">
    <property type="entry name" value="Transl_elong_EF1A/Init_IF2_C"/>
</dbReference>
<dbReference type="PROSITE" id="PS00301">
    <property type="entry name" value="G_TR_1"/>
    <property type="match status" value="1"/>
</dbReference>
<gene>
    <name evidence="8" type="ORF">KUTeg_017492</name>
</gene>
<dbReference type="PROSITE" id="PS51722">
    <property type="entry name" value="G_TR_2"/>
    <property type="match status" value="1"/>
</dbReference>
<evidence type="ECO:0000256" key="1">
    <source>
        <dbReference type="ARBA" id="ARBA00007249"/>
    </source>
</evidence>
<dbReference type="PRINTS" id="PR00315">
    <property type="entry name" value="ELONGATNFCT"/>
</dbReference>
<dbReference type="Pfam" id="PF03144">
    <property type="entry name" value="GTP_EFTU_D2"/>
    <property type="match status" value="1"/>
</dbReference>
<dbReference type="InterPro" id="IPR009000">
    <property type="entry name" value="Transl_B-barrel_sf"/>
</dbReference>
<dbReference type="InterPro" id="IPR000795">
    <property type="entry name" value="T_Tr_GTP-bd_dom"/>
</dbReference>
<evidence type="ECO:0000256" key="3">
    <source>
        <dbReference type="ARBA" id="ARBA00022741"/>
    </source>
</evidence>
<evidence type="ECO:0000313" key="8">
    <source>
        <dbReference type="EMBL" id="KAJ8303909.1"/>
    </source>
</evidence>
<dbReference type="Gene3D" id="2.40.30.10">
    <property type="entry name" value="Translation factors"/>
    <property type="match status" value="1"/>
</dbReference>
<dbReference type="Proteomes" id="UP001217089">
    <property type="component" value="Unassembled WGS sequence"/>
</dbReference>
<dbReference type="InterPro" id="IPR004160">
    <property type="entry name" value="Transl_elong_EFTu/EF1A_C"/>
</dbReference>
<dbReference type="PANTHER" id="PTHR43721">
    <property type="entry name" value="ELONGATION FACTOR TU-RELATED"/>
    <property type="match status" value="1"/>
</dbReference>
<dbReference type="Pfam" id="PF00009">
    <property type="entry name" value="GTP_EFTU"/>
    <property type="match status" value="1"/>
</dbReference>
<dbReference type="NCBIfam" id="NF000766">
    <property type="entry name" value="PRK00049.1"/>
    <property type="match status" value="1"/>
</dbReference>
<dbReference type="SUPFAM" id="SSF50447">
    <property type="entry name" value="Translation proteins"/>
    <property type="match status" value="1"/>
</dbReference>
<dbReference type="Gene3D" id="3.40.50.300">
    <property type="entry name" value="P-loop containing nucleotide triphosphate hydrolases"/>
    <property type="match status" value="1"/>
</dbReference>
<keyword evidence="4" id="KW-0251">Elongation factor</keyword>
<reference evidence="8 9" key="1">
    <citation type="submission" date="2022-12" db="EMBL/GenBank/DDBJ databases">
        <title>Chromosome-level genome of Tegillarca granosa.</title>
        <authorList>
            <person name="Kim J."/>
        </authorList>
    </citation>
    <scope>NUCLEOTIDE SEQUENCE [LARGE SCALE GENOMIC DNA]</scope>
    <source>
        <strain evidence="8">Teg-2019</strain>
        <tissue evidence="8">Adductor muscle</tissue>
    </source>
</reference>
<sequence>MAASILRKIYRLPLVDGKLLLHGKIDNWSKIRRLISTSRCLLDKEHCNVGTIGHVDHGKTTLTAAITKVLANEGKANYIKYDDIDRAPEEKKRGITINQCHVQYETDKRHYAHTDCPGHIDYIKNMIIGTSQMDGAILVVAATDGTMPQTREHLLLAKQIGIKNIIIYINKADVVDNEMLELVELEIRELLTEFGFDGESAPVICGSALNALNDENEEIGKQSILKLLDAIDKHVTVPERDLSGPFYLPIESSVTVPGRGTVGIGTVVQGEIKKGSALELLGFGNTIKTVASDIHVFQKSVPSCKAGENVGILLRGVKRELVSRGMFLCEPKSQNQYNAFKAQIYVLRKDEGGRSKPIKDGYQQLIYCKTLDYWM</sequence>